<dbReference type="InterPro" id="IPR045247">
    <property type="entry name" value="Oye-like"/>
</dbReference>
<accession>A0AAD6V4V5</accession>
<dbReference type="Gene3D" id="3.20.20.70">
    <property type="entry name" value="Aldolase class I"/>
    <property type="match status" value="1"/>
</dbReference>
<dbReference type="Proteomes" id="UP001219525">
    <property type="component" value="Unassembled WGS sequence"/>
</dbReference>
<feature type="domain" description="NADH:flavin oxidoreductase/NADH oxidase N-terminal" evidence="1">
    <location>
        <begin position="6"/>
        <end position="344"/>
    </location>
</feature>
<name>A0AAD6V4V5_9AGAR</name>
<dbReference type="PANTHER" id="PTHR22893:SF91">
    <property type="entry name" value="NADPH DEHYDROGENASE 2-RELATED"/>
    <property type="match status" value="1"/>
</dbReference>
<dbReference type="GO" id="GO:0016491">
    <property type="term" value="F:oxidoreductase activity"/>
    <property type="evidence" value="ECO:0007669"/>
    <property type="project" value="InterPro"/>
</dbReference>
<protein>
    <recommendedName>
        <fullName evidence="1">NADH:flavin oxidoreductase/NADH oxidase N-terminal domain-containing protein</fullName>
    </recommendedName>
</protein>
<keyword evidence="3" id="KW-1185">Reference proteome</keyword>
<dbReference type="GO" id="GO:0010181">
    <property type="term" value="F:FMN binding"/>
    <property type="evidence" value="ECO:0007669"/>
    <property type="project" value="InterPro"/>
</dbReference>
<evidence type="ECO:0000313" key="2">
    <source>
        <dbReference type="EMBL" id="KAJ7197366.1"/>
    </source>
</evidence>
<reference evidence="2" key="1">
    <citation type="submission" date="2023-03" db="EMBL/GenBank/DDBJ databases">
        <title>Massive genome expansion in bonnet fungi (Mycena s.s.) driven by repeated elements and novel gene families across ecological guilds.</title>
        <authorList>
            <consortium name="Lawrence Berkeley National Laboratory"/>
            <person name="Harder C.B."/>
            <person name="Miyauchi S."/>
            <person name="Viragh M."/>
            <person name="Kuo A."/>
            <person name="Thoen E."/>
            <person name="Andreopoulos B."/>
            <person name="Lu D."/>
            <person name="Skrede I."/>
            <person name="Drula E."/>
            <person name="Henrissat B."/>
            <person name="Morin E."/>
            <person name="Kohler A."/>
            <person name="Barry K."/>
            <person name="LaButti K."/>
            <person name="Morin E."/>
            <person name="Salamov A."/>
            <person name="Lipzen A."/>
            <person name="Mereny Z."/>
            <person name="Hegedus B."/>
            <person name="Baldrian P."/>
            <person name="Stursova M."/>
            <person name="Weitz H."/>
            <person name="Taylor A."/>
            <person name="Grigoriev I.V."/>
            <person name="Nagy L.G."/>
            <person name="Martin F."/>
            <person name="Kauserud H."/>
        </authorList>
    </citation>
    <scope>NUCLEOTIDE SEQUENCE</scope>
    <source>
        <strain evidence="2">9144</strain>
    </source>
</reference>
<sequence length="375" mass="41069">MDALHEVLTVGDITIKNRIGMSAMTRNRADANRAPNHLMKRYYLQRALGGAGLIVTEATLISPHGSPYDRCPGIWTTEQVAGWRRITNVVHLAGSKIYCQLNITVVGRLSHCDSGAGPVYGPSPIPARGGRGCFHFLPGRLEFETPTEIPDPSVIVGNFKGAAINAKLAGFDGVELHAASGFLVHQFLDSSSNVRTDKWGGSPENRARFGLEVLKALVEVFGSNVSLKVSPAGGFNDMGMHLQETIETYSYFLSEADKIKLSYITLYRYIPHLDPLVEGKRRGTPHDVVATYGKLIRHAKRFVVGGVTPAEAEELVRTAEVDGVFFGMLWLAHPDLAKRIRHGKRIDNVVAMPHLYGDVDGDPRVGYTDYSAVTY</sequence>
<dbReference type="InterPro" id="IPR001155">
    <property type="entry name" value="OxRdtase_FMN_N"/>
</dbReference>
<gene>
    <name evidence="2" type="ORF">GGX14DRAFT_536843</name>
</gene>
<dbReference type="AlphaFoldDB" id="A0AAD6V4V5"/>
<dbReference type="PANTHER" id="PTHR22893">
    <property type="entry name" value="NADH OXIDOREDUCTASE-RELATED"/>
    <property type="match status" value="1"/>
</dbReference>
<comment type="caution">
    <text evidence="2">The sequence shown here is derived from an EMBL/GenBank/DDBJ whole genome shotgun (WGS) entry which is preliminary data.</text>
</comment>
<evidence type="ECO:0000259" key="1">
    <source>
        <dbReference type="Pfam" id="PF00724"/>
    </source>
</evidence>
<proteinExistence type="predicted"/>
<organism evidence="2 3">
    <name type="scientific">Mycena pura</name>
    <dbReference type="NCBI Taxonomy" id="153505"/>
    <lineage>
        <taxon>Eukaryota</taxon>
        <taxon>Fungi</taxon>
        <taxon>Dikarya</taxon>
        <taxon>Basidiomycota</taxon>
        <taxon>Agaricomycotina</taxon>
        <taxon>Agaricomycetes</taxon>
        <taxon>Agaricomycetidae</taxon>
        <taxon>Agaricales</taxon>
        <taxon>Marasmiineae</taxon>
        <taxon>Mycenaceae</taxon>
        <taxon>Mycena</taxon>
    </lineage>
</organism>
<dbReference type="Pfam" id="PF00724">
    <property type="entry name" value="Oxidored_FMN"/>
    <property type="match status" value="1"/>
</dbReference>
<evidence type="ECO:0000313" key="3">
    <source>
        <dbReference type="Proteomes" id="UP001219525"/>
    </source>
</evidence>
<dbReference type="EMBL" id="JARJCW010000078">
    <property type="protein sequence ID" value="KAJ7197366.1"/>
    <property type="molecule type" value="Genomic_DNA"/>
</dbReference>
<dbReference type="InterPro" id="IPR013785">
    <property type="entry name" value="Aldolase_TIM"/>
</dbReference>
<dbReference type="SUPFAM" id="SSF51395">
    <property type="entry name" value="FMN-linked oxidoreductases"/>
    <property type="match status" value="1"/>
</dbReference>